<dbReference type="InterPro" id="IPR003593">
    <property type="entry name" value="AAA+_ATPase"/>
</dbReference>
<dbReference type="SUPFAM" id="SSF52540">
    <property type="entry name" value="P-loop containing nucleoside triphosphate hydrolases"/>
    <property type="match status" value="2"/>
</dbReference>
<evidence type="ECO:0000256" key="8">
    <source>
        <dbReference type="ARBA" id="ARBA00023136"/>
    </source>
</evidence>
<feature type="transmembrane region" description="Helical" evidence="9">
    <location>
        <begin position="994"/>
        <end position="1012"/>
    </location>
</feature>
<feature type="transmembrane region" description="Helical" evidence="9">
    <location>
        <begin position="177"/>
        <end position="196"/>
    </location>
</feature>
<feature type="domain" description="ABC transmembrane type-1" evidence="11">
    <location>
        <begin position="60"/>
        <end position="345"/>
    </location>
</feature>
<dbReference type="SMART" id="SM00382">
    <property type="entry name" value="AAA"/>
    <property type="match status" value="2"/>
</dbReference>
<reference evidence="12 13" key="1">
    <citation type="submission" date="2024-01" db="EMBL/GenBank/DDBJ databases">
        <title>Comparative genomics of Cryptococcus and Kwoniella reveals pathogenesis evolution and contrasting modes of karyotype evolution via chromosome fusion or intercentromeric recombination.</title>
        <authorList>
            <person name="Coelho M.A."/>
            <person name="David-Palma M."/>
            <person name="Shea T."/>
            <person name="Bowers K."/>
            <person name="McGinley-Smith S."/>
            <person name="Mohammad A.W."/>
            <person name="Gnirke A."/>
            <person name="Yurkov A.M."/>
            <person name="Nowrousian M."/>
            <person name="Sun S."/>
            <person name="Cuomo C.A."/>
            <person name="Heitman J."/>
        </authorList>
    </citation>
    <scope>NUCLEOTIDE SEQUENCE [LARGE SCALE GENOMIC DNA]</scope>
    <source>
        <strain evidence="12">CBS 11374</strain>
    </source>
</reference>
<dbReference type="PANTHER" id="PTHR43394">
    <property type="entry name" value="ATP-DEPENDENT PERMEASE MDL1, MITOCHONDRIAL"/>
    <property type="match status" value="1"/>
</dbReference>
<dbReference type="InterPro" id="IPR003439">
    <property type="entry name" value="ABC_transporter-like_ATP-bd"/>
</dbReference>
<feature type="domain" description="ABC transporter" evidence="10">
    <location>
        <begin position="383"/>
        <end position="672"/>
    </location>
</feature>
<organism evidence="12 13">
    <name type="scientific">Kwoniella shivajii</name>
    <dbReference type="NCBI Taxonomy" id="564305"/>
    <lineage>
        <taxon>Eukaryota</taxon>
        <taxon>Fungi</taxon>
        <taxon>Dikarya</taxon>
        <taxon>Basidiomycota</taxon>
        <taxon>Agaricomycotina</taxon>
        <taxon>Tremellomycetes</taxon>
        <taxon>Tremellales</taxon>
        <taxon>Cryptococcaceae</taxon>
        <taxon>Kwoniella</taxon>
    </lineage>
</organism>
<feature type="transmembrane region" description="Helical" evidence="9">
    <location>
        <begin position="731"/>
        <end position="755"/>
    </location>
</feature>
<protein>
    <recommendedName>
        <fullName evidence="14">ATP-binding cassette, subfamily B (MDR/TAP), member 1</fullName>
    </recommendedName>
</protein>
<evidence type="ECO:0008006" key="14">
    <source>
        <dbReference type="Google" id="ProtNLM"/>
    </source>
</evidence>
<keyword evidence="2" id="KW-0813">Transport</keyword>
<evidence type="ECO:0000256" key="4">
    <source>
        <dbReference type="ARBA" id="ARBA00022737"/>
    </source>
</evidence>
<keyword evidence="5" id="KW-0547">Nucleotide-binding</keyword>
<dbReference type="CDD" id="cd18578">
    <property type="entry name" value="ABC_6TM_Pgp_ABCB1_D2_like"/>
    <property type="match status" value="1"/>
</dbReference>
<feature type="transmembrane region" description="Helical" evidence="9">
    <location>
        <begin position="55"/>
        <end position="82"/>
    </location>
</feature>
<feature type="domain" description="ABC transmembrane type-1" evidence="11">
    <location>
        <begin position="736"/>
        <end position="1020"/>
    </location>
</feature>
<name>A0ABZ1CU33_9TREE</name>
<dbReference type="SUPFAM" id="SSF90123">
    <property type="entry name" value="ABC transporter transmembrane region"/>
    <property type="match status" value="2"/>
</dbReference>
<feature type="transmembrane region" description="Helical" evidence="9">
    <location>
        <begin position="202"/>
        <end position="221"/>
    </location>
</feature>
<dbReference type="PANTHER" id="PTHR43394:SF11">
    <property type="entry name" value="ATP-BINDING CASSETTE TRANSPORTER"/>
    <property type="match status" value="1"/>
</dbReference>
<dbReference type="InterPro" id="IPR011527">
    <property type="entry name" value="ABC1_TM_dom"/>
</dbReference>
<feature type="transmembrane region" description="Helical" evidence="9">
    <location>
        <begin position="954"/>
        <end position="979"/>
    </location>
</feature>
<dbReference type="Pfam" id="PF00005">
    <property type="entry name" value="ABC_tran"/>
    <property type="match status" value="2"/>
</dbReference>
<evidence type="ECO:0000256" key="2">
    <source>
        <dbReference type="ARBA" id="ARBA00022448"/>
    </source>
</evidence>
<evidence type="ECO:0000256" key="5">
    <source>
        <dbReference type="ARBA" id="ARBA00022741"/>
    </source>
</evidence>
<evidence type="ECO:0000256" key="7">
    <source>
        <dbReference type="ARBA" id="ARBA00022989"/>
    </source>
</evidence>
<dbReference type="PROSITE" id="PS50929">
    <property type="entry name" value="ABC_TM1F"/>
    <property type="match status" value="2"/>
</dbReference>
<dbReference type="EMBL" id="CP141882">
    <property type="protein sequence ID" value="WRT65273.1"/>
    <property type="molecule type" value="Genomic_DNA"/>
</dbReference>
<keyword evidence="4" id="KW-0677">Repeat</keyword>
<dbReference type="CDD" id="cd18577">
    <property type="entry name" value="ABC_6TM_Pgp_ABCB1_D1_like"/>
    <property type="match status" value="1"/>
</dbReference>
<dbReference type="RefSeq" id="XP_062790013.1">
    <property type="nucleotide sequence ID" value="XM_062933962.1"/>
</dbReference>
<comment type="subcellular location">
    <subcellularLocation>
        <location evidence="1">Membrane</location>
        <topology evidence="1">Multi-pass membrane protein</topology>
    </subcellularLocation>
</comment>
<evidence type="ECO:0000256" key="1">
    <source>
        <dbReference type="ARBA" id="ARBA00004141"/>
    </source>
</evidence>
<keyword evidence="3 9" id="KW-0812">Transmembrane</keyword>
<keyword evidence="7 9" id="KW-1133">Transmembrane helix</keyword>
<keyword evidence="8 9" id="KW-0472">Membrane</keyword>
<dbReference type="Gene3D" id="3.40.50.300">
    <property type="entry name" value="P-loop containing nucleotide triphosphate hydrolases"/>
    <property type="match status" value="3"/>
</dbReference>
<keyword evidence="13" id="KW-1185">Reference proteome</keyword>
<dbReference type="Proteomes" id="UP001329825">
    <property type="component" value="Chromosome 2"/>
</dbReference>
<dbReference type="PROSITE" id="PS50893">
    <property type="entry name" value="ABC_TRANSPORTER_2"/>
    <property type="match status" value="2"/>
</dbReference>
<feature type="transmembrane region" description="Helical" evidence="9">
    <location>
        <begin position="287"/>
        <end position="306"/>
    </location>
</feature>
<evidence type="ECO:0000259" key="11">
    <source>
        <dbReference type="PROSITE" id="PS50929"/>
    </source>
</evidence>
<evidence type="ECO:0000313" key="13">
    <source>
        <dbReference type="Proteomes" id="UP001329825"/>
    </source>
</evidence>
<feature type="transmembrane region" description="Helical" evidence="9">
    <location>
        <begin position="102"/>
        <end position="126"/>
    </location>
</feature>
<evidence type="ECO:0000259" key="10">
    <source>
        <dbReference type="PROSITE" id="PS50893"/>
    </source>
</evidence>
<accession>A0ABZ1CU33</accession>
<gene>
    <name evidence="12" type="ORF">IL334_002216</name>
</gene>
<feature type="transmembrane region" description="Helical" evidence="9">
    <location>
        <begin position="775"/>
        <end position="801"/>
    </location>
</feature>
<dbReference type="InterPro" id="IPR039421">
    <property type="entry name" value="Type_1_exporter"/>
</dbReference>
<keyword evidence="6" id="KW-0067">ATP-binding</keyword>
<sequence length="1264" mass="137548">MDFADQVETGQHRISQTPLLTRHTSGLPNALYILSFAPPCPSLFRDPRGFIHHPFVLYGIGTICALIAGVSLPAFDIVTGYWTNGINSSDTSLITSRGSETGWIMTIVGVVTLISFATFITCFPMAGIKLSNLLREEYLAAAIVQDQAFYDRIGPGEVITRASKDIDGIRTGLGERLGYLTWAISTIITALVSAFAHAPRMAAVLLVMIPLTLAIFLFAGYRLDKVTATRDEIDGRAATLIEQGLSSVRIIQSFNLGPQLLSKMEHDMFKPLRSFALKITALKGLQLGVAYGLGFLVYSLGIWYGSISLTHGSVTVGDVITTIYNYTNLFFAFSAIVPHLVATTSAIHSIGKLRTQIERVPPIDVRDSSGICFEHLAGWEPSLDLDHVTFAYPARPTKKALDDVTLSIQPGQFTAFVGPSGSGKSTLAALVLRMYDPITATDISAQDRAILDQVEKTEEDAPNIIPGSGVVRFAGHDVRDLNITSLRRQIAVVQQNPQLVSGTVFDNVAIGLTGTDLDYRGDLDDKSSESQSRLKTMHKRVEEALRKAQAWDFVCELPDGVNTVVSAGRTGVLSGGQVQRVAIARALIRNPRCLLLDEATSAVSADTEIEIQKALLAEQEDRGMTLIAIAHRLSTVVSADKIIVMSAGRVVQSGTYDDLLDPSCPDQTFRSLAFPQAVGSDSRKIIPSSTIHPSTTADMAKAATCQRSDIGIRPLPPAAQSAQTAFLSVKYVFSSAIILGVVGGSIFVVSAWLTGRAIVALSIPDFALMRTAANRWALGFLITALAGFVIVGLHGFGLEYCGNKITSELRRESFRALIRQEIGFFEQKDSGSGTLTAAISQHPGNIETFIGLILAQIISSSSNLIATLIMSFVLNWRLAVMALPALAATTGFGYVNYKCQEAFEAGLTGNMDQQSEFISEAVNTLSVTCALSREAEVIRQFRAKFISKPVSNNWLLRSAVTLGMCQAVMHFFAGLLFWWGAQQVAKGTVQRADVFSVLESVVIAVYISARIFTYTGDFSRMKNSLQIINSWITREPQMSYHSKTTEHPEAKALQGIEFRPKVLALAGVSLRMDSNKAYAFCGTSGAGKSSILAILQRFYDITAGRVLIDGQDIREMQIDHLRGQMGYVSQEPILYSMSIRWNLCSGSLNPEEVTNDQLELACRQACGGQKQRLCIARALIRKPRILLLDEATSALDGDSEAQVQEALDNASRGRITIHIAHRLSTIRKADCIFVMELGLIVESGNHEELVAMKGRYHELVETQL</sequence>
<feature type="transmembrane region" description="Helical" evidence="9">
    <location>
        <begin position="326"/>
        <end position="347"/>
    </location>
</feature>
<evidence type="ECO:0000256" key="6">
    <source>
        <dbReference type="ARBA" id="ARBA00022840"/>
    </source>
</evidence>
<dbReference type="Gene3D" id="1.20.1560.10">
    <property type="entry name" value="ABC transporter type 1, transmembrane domain"/>
    <property type="match status" value="1"/>
</dbReference>
<evidence type="ECO:0000256" key="3">
    <source>
        <dbReference type="ARBA" id="ARBA00022692"/>
    </source>
</evidence>
<proteinExistence type="predicted"/>
<dbReference type="InterPro" id="IPR027417">
    <property type="entry name" value="P-loop_NTPase"/>
</dbReference>
<evidence type="ECO:0000313" key="12">
    <source>
        <dbReference type="EMBL" id="WRT65273.1"/>
    </source>
</evidence>
<dbReference type="InterPro" id="IPR036640">
    <property type="entry name" value="ABC1_TM_sf"/>
</dbReference>
<dbReference type="Pfam" id="PF00664">
    <property type="entry name" value="ABC_membrane"/>
    <property type="match status" value="2"/>
</dbReference>
<dbReference type="GeneID" id="87954347"/>
<feature type="domain" description="ABC transporter" evidence="10">
    <location>
        <begin position="1050"/>
        <end position="1262"/>
    </location>
</feature>
<evidence type="ECO:0000256" key="9">
    <source>
        <dbReference type="SAM" id="Phobius"/>
    </source>
</evidence>
<feature type="transmembrane region" description="Helical" evidence="9">
    <location>
        <begin position="878"/>
        <end position="897"/>
    </location>
</feature>